<dbReference type="PANTHER" id="PTHR11592">
    <property type="entry name" value="GLUTATHIONE PEROXIDASE"/>
    <property type="match status" value="1"/>
</dbReference>
<dbReference type="PANTHER" id="PTHR11592:SF78">
    <property type="entry name" value="GLUTATHIONE PEROXIDASE"/>
    <property type="match status" value="1"/>
</dbReference>
<dbReference type="SUPFAM" id="SSF52833">
    <property type="entry name" value="Thioredoxin-like"/>
    <property type="match status" value="1"/>
</dbReference>
<dbReference type="InterPro" id="IPR000889">
    <property type="entry name" value="Glutathione_peroxidase"/>
</dbReference>
<evidence type="ECO:0000256" key="2">
    <source>
        <dbReference type="ARBA" id="ARBA00022559"/>
    </source>
</evidence>
<dbReference type="AlphaFoldDB" id="A0A061S1V9"/>
<comment type="similarity">
    <text evidence="1">Belongs to the glutathione peroxidase family.</text>
</comment>
<keyword evidence="3" id="KW-0560">Oxidoreductase</keyword>
<dbReference type="EMBL" id="GBEZ01008636">
    <property type="protein sequence ID" value="JAC76915.1"/>
    <property type="molecule type" value="Transcribed_RNA"/>
</dbReference>
<dbReference type="GO" id="GO:0004601">
    <property type="term" value="F:peroxidase activity"/>
    <property type="evidence" value="ECO:0007669"/>
    <property type="project" value="UniProtKB-KW"/>
</dbReference>
<sequence length="105" mass="11764">MDKIEVNGKGADPLYKFLKERQRVSLPNSSGFSPPGEPGAIEWNYVKFVVDRNGQPAKRLKPSFDPMELERDVQSLLLGKGPLPEECILHPGRTACKVDYQPRAL</sequence>
<gene>
    <name evidence="4" type="ORF">TSPGSL018_18921</name>
</gene>
<dbReference type="InterPro" id="IPR036249">
    <property type="entry name" value="Thioredoxin-like_sf"/>
</dbReference>
<proteinExistence type="inferred from homology"/>
<dbReference type="Gene3D" id="3.40.30.10">
    <property type="entry name" value="Glutaredoxin"/>
    <property type="match status" value="1"/>
</dbReference>
<reference evidence="4" key="1">
    <citation type="submission" date="2014-05" db="EMBL/GenBank/DDBJ databases">
        <title>The transcriptome of the halophilic microalga Tetraselmis sp. GSL018 isolated from the Great Salt Lake, Utah.</title>
        <authorList>
            <person name="Jinkerson R.E."/>
            <person name="D'Adamo S."/>
            <person name="Posewitz M.C."/>
        </authorList>
    </citation>
    <scope>NUCLEOTIDE SEQUENCE</scope>
    <source>
        <strain evidence="4">GSL018</strain>
    </source>
</reference>
<evidence type="ECO:0000256" key="1">
    <source>
        <dbReference type="ARBA" id="ARBA00006926"/>
    </source>
</evidence>
<dbReference type="PROSITE" id="PS51355">
    <property type="entry name" value="GLUTATHIONE_PEROXID_3"/>
    <property type="match status" value="1"/>
</dbReference>
<name>A0A061S1V9_9CHLO</name>
<evidence type="ECO:0000313" key="4">
    <source>
        <dbReference type="EMBL" id="JAC76915.1"/>
    </source>
</evidence>
<keyword evidence="2 4" id="KW-0575">Peroxidase</keyword>
<organism evidence="4">
    <name type="scientific">Tetraselmis sp. GSL018</name>
    <dbReference type="NCBI Taxonomy" id="582737"/>
    <lineage>
        <taxon>Eukaryota</taxon>
        <taxon>Viridiplantae</taxon>
        <taxon>Chlorophyta</taxon>
        <taxon>core chlorophytes</taxon>
        <taxon>Chlorodendrophyceae</taxon>
        <taxon>Chlorodendrales</taxon>
        <taxon>Chlorodendraceae</taxon>
        <taxon>Tetraselmis</taxon>
    </lineage>
</organism>
<protein>
    <submittedName>
        <fullName evidence="4">Glutathione peroxidase</fullName>
    </submittedName>
</protein>
<dbReference type="GO" id="GO:0006979">
    <property type="term" value="P:response to oxidative stress"/>
    <property type="evidence" value="ECO:0007669"/>
    <property type="project" value="InterPro"/>
</dbReference>
<accession>A0A061S1V9</accession>
<evidence type="ECO:0000256" key="3">
    <source>
        <dbReference type="ARBA" id="ARBA00023002"/>
    </source>
</evidence>